<keyword evidence="2" id="KW-0472">Membrane</keyword>
<dbReference type="RefSeq" id="WP_187720715.1">
    <property type="nucleotide sequence ID" value="NZ_BAABBL010000034.1"/>
</dbReference>
<evidence type="ECO:0000313" key="4">
    <source>
        <dbReference type="Proteomes" id="UP000516117"/>
    </source>
</evidence>
<dbReference type="Proteomes" id="UP000516117">
    <property type="component" value="Chromosome"/>
</dbReference>
<organism evidence="3 4">
    <name type="scientific">Tessaracoccus defluvii</name>
    <dbReference type="NCBI Taxonomy" id="1285901"/>
    <lineage>
        <taxon>Bacteria</taxon>
        <taxon>Bacillati</taxon>
        <taxon>Actinomycetota</taxon>
        <taxon>Actinomycetes</taxon>
        <taxon>Propionibacteriales</taxon>
        <taxon>Propionibacteriaceae</taxon>
        <taxon>Tessaracoccus</taxon>
    </lineage>
</organism>
<reference evidence="3 4" key="1">
    <citation type="submission" date="2020-08" db="EMBL/GenBank/DDBJ databases">
        <title>Genome sequence of Tessaracoccus defluvii JCM 17540T.</title>
        <authorList>
            <person name="Hyun D.-W."/>
            <person name="Bae J.-W."/>
        </authorList>
    </citation>
    <scope>NUCLEOTIDE SEQUENCE [LARGE SCALE GENOMIC DNA]</scope>
    <source>
        <strain evidence="3 4">JCM 17540</strain>
    </source>
</reference>
<evidence type="ECO:0000256" key="1">
    <source>
        <dbReference type="SAM" id="MobiDB-lite"/>
    </source>
</evidence>
<feature type="transmembrane region" description="Helical" evidence="2">
    <location>
        <begin position="200"/>
        <end position="222"/>
    </location>
</feature>
<sequence length="317" mass="32167">MSCSTARTSGPAPQTGPLLWFTGLAVMAYLGYAFAPRPGRRTADHATDWFGAGALLAAVLAWYGIVAQVEPPSWRGGVLLVLAVVHLVAAVGWRRPMLAVVAGLVSAGGLVYAMAAVALVLERNVVNVPDMATELVLEGLLLVVWGAAVVWAVRALAIKGAGGAALVVAVGATLAGVMVAVVGLGAMVGTAIDDVRGALIGAHAIVSIVWMLIAAVLLAFGLRRGRSADLGIKVGLVVAGLAVLKLFLYDLAALDGLWRGIAFLVVGLLLLAVGTGYAKALARAKAGQVSDQPGSADRPAPTAAPAPPGVVHPQERP</sequence>
<keyword evidence="2" id="KW-0812">Transmembrane</keyword>
<accession>A0A7H0H4W9</accession>
<evidence type="ECO:0000256" key="2">
    <source>
        <dbReference type="SAM" id="Phobius"/>
    </source>
</evidence>
<feature type="transmembrane region" description="Helical" evidence="2">
    <location>
        <begin position="258"/>
        <end position="278"/>
    </location>
</feature>
<feature type="transmembrane region" description="Helical" evidence="2">
    <location>
        <begin position="234"/>
        <end position="252"/>
    </location>
</feature>
<dbReference type="AlphaFoldDB" id="A0A7H0H4W9"/>
<gene>
    <name evidence="3" type="ORF">H9L22_15660</name>
</gene>
<dbReference type="KEGG" id="tdf:H9L22_15660"/>
<evidence type="ECO:0000313" key="3">
    <source>
        <dbReference type="EMBL" id="QNP55585.1"/>
    </source>
</evidence>
<feature type="transmembrane region" description="Helical" evidence="2">
    <location>
        <begin position="98"/>
        <end position="120"/>
    </location>
</feature>
<feature type="transmembrane region" description="Helical" evidence="2">
    <location>
        <begin position="18"/>
        <end position="35"/>
    </location>
</feature>
<dbReference type="EMBL" id="CP060789">
    <property type="protein sequence ID" value="QNP55585.1"/>
    <property type="molecule type" value="Genomic_DNA"/>
</dbReference>
<feature type="transmembrane region" description="Helical" evidence="2">
    <location>
        <begin position="164"/>
        <end position="188"/>
    </location>
</feature>
<feature type="transmembrane region" description="Helical" evidence="2">
    <location>
        <begin position="72"/>
        <end position="91"/>
    </location>
</feature>
<feature type="region of interest" description="Disordered" evidence="1">
    <location>
        <begin position="288"/>
        <end position="317"/>
    </location>
</feature>
<keyword evidence="2" id="KW-1133">Transmembrane helix</keyword>
<feature type="transmembrane region" description="Helical" evidence="2">
    <location>
        <begin position="140"/>
        <end position="157"/>
    </location>
</feature>
<dbReference type="Pfam" id="PF10101">
    <property type="entry name" value="DUF2339"/>
    <property type="match status" value="1"/>
</dbReference>
<protein>
    <submittedName>
        <fullName evidence="3">DUF2339 domain-containing protein</fullName>
    </submittedName>
</protein>
<name>A0A7H0H4W9_9ACTN</name>
<dbReference type="InterPro" id="IPR019286">
    <property type="entry name" value="DUF2339_TM"/>
</dbReference>
<feature type="transmembrane region" description="Helical" evidence="2">
    <location>
        <begin position="47"/>
        <end position="66"/>
    </location>
</feature>
<proteinExistence type="predicted"/>
<keyword evidence="4" id="KW-1185">Reference proteome</keyword>